<feature type="domain" description="VOC" evidence="1">
    <location>
        <begin position="6"/>
        <end position="130"/>
    </location>
</feature>
<evidence type="ECO:0000313" key="2">
    <source>
        <dbReference type="EMBL" id="AZS13768.1"/>
    </source>
</evidence>
<feature type="domain" description="VOC" evidence="1">
    <location>
        <begin position="151"/>
        <end position="268"/>
    </location>
</feature>
<dbReference type="InterPro" id="IPR004360">
    <property type="entry name" value="Glyas_Fos-R_dOase_dom"/>
</dbReference>
<protein>
    <submittedName>
        <fullName evidence="2">Ring-cleaving dioxygenase</fullName>
    </submittedName>
</protein>
<evidence type="ECO:0000259" key="1">
    <source>
        <dbReference type="PROSITE" id="PS51819"/>
    </source>
</evidence>
<dbReference type="EMBL" id="CP034346">
    <property type="protein sequence ID" value="AZS13768.1"/>
    <property type="molecule type" value="Genomic_DNA"/>
</dbReference>
<organism evidence="2 3">
    <name type="scientific">Paenibacillus lutimineralis</name>
    <dbReference type="NCBI Taxonomy" id="2707005"/>
    <lineage>
        <taxon>Bacteria</taxon>
        <taxon>Bacillati</taxon>
        <taxon>Bacillota</taxon>
        <taxon>Bacilli</taxon>
        <taxon>Bacillales</taxon>
        <taxon>Paenibacillaceae</taxon>
        <taxon>Paenibacillus</taxon>
    </lineage>
</organism>
<evidence type="ECO:0000313" key="3">
    <source>
        <dbReference type="Proteomes" id="UP000270678"/>
    </source>
</evidence>
<dbReference type="PANTHER" id="PTHR36110">
    <property type="entry name" value="RING-CLEAVING DIOXYGENASE MHQE-RELATED"/>
    <property type="match status" value="1"/>
</dbReference>
<accession>A0A3Q9I8X0</accession>
<keyword evidence="2" id="KW-0560">Oxidoreductase</keyword>
<gene>
    <name evidence="2" type="ORF">EI981_04280</name>
</gene>
<dbReference type="InterPro" id="IPR029068">
    <property type="entry name" value="Glyas_Bleomycin-R_OHBP_Dase"/>
</dbReference>
<dbReference type="Proteomes" id="UP000270678">
    <property type="component" value="Chromosome"/>
</dbReference>
<keyword evidence="3" id="KW-1185">Reference proteome</keyword>
<dbReference type="SUPFAM" id="SSF54593">
    <property type="entry name" value="Glyoxalase/Bleomycin resistance protein/Dihydroxybiphenyl dioxygenase"/>
    <property type="match status" value="1"/>
</dbReference>
<reference evidence="3" key="1">
    <citation type="submission" date="2018-12" db="EMBL/GenBank/DDBJ databases">
        <title>Complete genome sequence of Paenibacillus sp. MBLB1234.</title>
        <authorList>
            <person name="Nam Y.-D."/>
            <person name="Kang J."/>
            <person name="Chung W.-H."/>
            <person name="Park Y.S."/>
        </authorList>
    </citation>
    <scope>NUCLEOTIDE SEQUENCE [LARGE SCALE GENOMIC DNA]</scope>
    <source>
        <strain evidence="3">MBLB1234</strain>
    </source>
</reference>
<dbReference type="Gene3D" id="3.10.180.10">
    <property type="entry name" value="2,3-Dihydroxybiphenyl 1,2-Dioxygenase, domain 1"/>
    <property type="match status" value="2"/>
</dbReference>
<sequence length="315" mass="35063">MSVTTGIHHITAIVGDVQESVDFYAGVLGLRLVKRTVNYEAPDLYHLYFGNENGDPGTIMSFYPLESDHQGILGGGQVGVIVLAVPPGSMFYWRQRLKDFGITYMDLARFEEEYVRFADPSGLLIDLVESREGPFSLWQFGGIPEGYAIKGLAGALLFSCNSAKTAEVLQEVLGLDYIGEEEGLLRFKAADSLGNVIDLNLENLPRGCSGAGTVHHMAWRTKDKEEQMKYHELLEVSGMEPTPVVDRQYYKSLFFREPGGILFQVATDGPGFDNDEPPESLGNELMLPDMYEDQRERIAKRLKPFQVRAVKPAGK</sequence>
<name>A0A3Q9I8X0_9BACL</name>
<dbReference type="KEGG" id="plut:EI981_04280"/>
<dbReference type="RefSeq" id="WP_126995762.1">
    <property type="nucleotide sequence ID" value="NZ_CP034346.1"/>
</dbReference>
<dbReference type="PROSITE" id="PS51819">
    <property type="entry name" value="VOC"/>
    <property type="match status" value="2"/>
</dbReference>
<dbReference type="Pfam" id="PF00903">
    <property type="entry name" value="Glyoxalase"/>
    <property type="match status" value="2"/>
</dbReference>
<dbReference type="InterPro" id="IPR037523">
    <property type="entry name" value="VOC_core"/>
</dbReference>
<dbReference type="OrthoDB" id="9785698at2"/>
<dbReference type="GO" id="GO:0051213">
    <property type="term" value="F:dioxygenase activity"/>
    <property type="evidence" value="ECO:0007669"/>
    <property type="project" value="UniProtKB-KW"/>
</dbReference>
<keyword evidence="2" id="KW-0223">Dioxygenase</keyword>
<proteinExistence type="predicted"/>
<dbReference type="PANTHER" id="PTHR36110:SF2">
    <property type="entry name" value="RING-CLEAVING DIOXYGENASE MHQE-RELATED"/>
    <property type="match status" value="1"/>
</dbReference>
<dbReference type="InterPro" id="IPR052537">
    <property type="entry name" value="Extradiol_RC_dioxygenase"/>
</dbReference>
<dbReference type="AlphaFoldDB" id="A0A3Q9I8X0"/>